<keyword evidence="4" id="KW-0418">Kinase</keyword>
<name>A0A545TLE8_9GAMM</name>
<evidence type="ECO:0000313" key="9">
    <source>
        <dbReference type="EMBL" id="TQV78026.1"/>
    </source>
</evidence>
<dbReference type="EMBL" id="VHSG01000013">
    <property type="protein sequence ID" value="TQV78026.1"/>
    <property type="molecule type" value="Genomic_DNA"/>
</dbReference>
<organism evidence="9 10">
    <name type="scientific">Exilibacterium tricleocarpae</name>
    <dbReference type="NCBI Taxonomy" id="2591008"/>
    <lineage>
        <taxon>Bacteria</taxon>
        <taxon>Pseudomonadati</taxon>
        <taxon>Pseudomonadota</taxon>
        <taxon>Gammaproteobacteria</taxon>
        <taxon>Cellvibrionales</taxon>
        <taxon>Cellvibrionaceae</taxon>
        <taxon>Exilibacterium</taxon>
    </lineage>
</organism>
<gene>
    <name evidence="9" type="ORF">FKG94_13160</name>
</gene>
<dbReference type="GO" id="GO:0006139">
    <property type="term" value="P:nucleobase-containing compound metabolic process"/>
    <property type="evidence" value="ECO:0007669"/>
    <property type="project" value="InterPro"/>
</dbReference>
<sequence length="224" mass="24875">MENYNVMDIRNSQYLAHRLTGDLRSLLSVGTAPIVVALDGPSGSGKSTIATIVADTLNAESMAGGAVVTVIEGDQFYRGGSATTWDKWSVGEKMNHVMDWRCQRTLLKSLLDTGVGIWRSFDWDSEDWDTDMIPLKPEPNCCVATPMVLLEGVYSARPQLADLVDLRVLVKIPDAVRHDQLRQREGGAYGSDWDSRWAEIEDYYFAEVMPEEAYDLILALPAEG</sequence>
<reference evidence="9 10" key="1">
    <citation type="submission" date="2019-06" db="EMBL/GenBank/DDBJ databases">
        <title>Whole genome sequence for Cellvibrionaceae sp. R142.</title>
        <authorList>
            <person name="Wang G."/>
        </authorList>
    </citation>
    <scope>NUCLEOTIDE SEQUENCE [LARGE SCALE GENOMIC DNA]</scope>
    <source>
        <strain evidence="9 10">R142</strain>
    </source>
</reference>
<evidence type="ECO:0000256" key="7">
    <source>
        <dbReference type="ARBA" id="ARBA00048478"/>
    </source>
</evidence>
<dbReference type="AlphaFoldDB" id="A0A545TLE8"/>
<proteinExistence type="predicted"/>
<dbReference type="SUPFAM" id="SSF52540">
    <property type="entry name" value="P-loop containing nucleoside triphosphate hydrolases"/>
    <property type="match status" value="1"/>
</dbReference>
<evidence type="ECO:0000256" key="1">
    <source>
        <dbReference type="ARBA" id="ARBA00012906"/>
    </source>
</evidence>
<accession>A0A545TLE8</accession>
<keyword evidence="10" id="KW-1185">Reference proteome</keyword>
<dbReference type="GO" id="GO:0036431">
    <property type="term" value="F:dCMP kinase activity"/>
    <property type="evidence" value="ECO:0007669"/>
    <property type="project" value="InterPro"/>
</dbReference>
<dbReference type="EC" id="2.7.4.25" evidence="1"/>
<keyword evidence="3" id="KW-0547">Nucleotide-binding</keyword>
<evidence type="ECO:0000256" key="2">
    <source>
        <dbReference type="ARBA" id="ARBA00022679"/>
    </source>
</evidence>
<evidence type="ECO:0000256" key="4">
    <source>
        <dbReference type="ARBA" id="ARBA00022777"/>
    </source>
</evidence>
<dbReference type="OrthoDB" id="6985838at2"/>
<dbReference type="GO" id="GO:0005524">
    <property type="term" value="F:ATP binding"/>
    <property type="evidence" value="ECO:0007669"/>
    <property type="project" value="UniProtKB-KW"/>
</dbReference>
<comment type="caution">
    <text evidence="9">The sequence shown here is derived from an EMBL/GenBank/DDBJ whole genome shotgun (WGS) entry which is preliminary data.</text>
</comment>
<comment type="catalytic activity">
    <reaction evidence="7">
        <text>CMP + ATP = CDP + ADP</text>
        <dbReference type="Rhea" id="RHEA:11600"/>
        <dbReference type="ChEBI" id="CHEBI:30616"/>
        <dbReference type="ChEBI" id="CHEBI:58069"/>
        <dbReference type="ChEBI" id="CHEBI:60377"/>
        <dbReference type="ChEBI" id="CHEBI:456216"/>
        <dbReference type="EC" id="2.7.4.25"/>
    </reaction>
</comment>
<dbReference type="InterPro" id="IPR027417">
    <property type="entry name" value="P-loop_NTPase"/>
</dbReference>
<evidence type="ECO:0000313" key="10">
    <source>
        <dbReference type="Proteomes" id="UP000319732"/>
    </source>
</evidence>
<dbReference type="InterPro" id="IPR011994">
    <property type="entry name" value="Cytidylate_kinase_dom"/>
</dbReference>
<evidence type="ECO:0000256" key="5">
    <source>
        <dbReference type="ARBA" id="ARBA00022840"/>
    </source>
</evidence>
<keyword evidence="5" id="KW-0067">ATP-binding</keyword>
<feature type="domain" description="Cytidylate kinase" evidence="8">
    <location>
        <begin position="36"/>
        <end position="67"/>
    </location>
</feature>
<dbReference type="Pfam" id="PF02224">
    <property type="entry name" value="Cytidylate_kin"/>
    <property type="match status" value="1"/>
</dbReference>
<keyword evidence="2" id="KW-0808">Transferase</keyword>
<comment type="catalytic activity">
    <reaction evidence="6">
        <text>dCMP + ATP = dCDP + ADP</text>
        <dbReference type="Rhea" id="RHEA:25094"/>
        <dbReference type="ChEBI" id="CHEBI:30616"/>
        <dbReference type="ChEBI" id="CHEBI:57566"/>
        <dbReference type="ChEBI" id="CHEBI:58593"/>
        <dbReference type="ChEBI" id="CHEBI:456216"/>
        <dbReference type="EC" id="2.7.4.25"/>
    </reaction>
</comment>
<dbReference type="Proteomes" id="UP000319732">
    <property type="component" value="Unassembled WGS sequence"/>
</dbReference>
<evidence type="ECO:0000259" key="8">
    <source>
        <dbReference type="Pfam" id="PF02224"/>
    </source>
</evidence>
<evidence type="ECO:0000256" key="3">
    <source>
        <dbReference type="ARBA" id="ARBA00022741"/>
    </source>
</evidence>
<dbReference type="Gene3D" id="3.40.50.300">
    <property type="entry name" value="P-loop containing nucleotide triphosphate hydrolases"/>
    <property type="match status" value="1"/>
</dbReference>
<protein>
    <recommendedName>
        <fullName evidence="1">(d)CMP kinase</fullName>
        <ecNumber evidence="1">2.7.4.25</ecNumber>
    </recommendedName>
</protein>
<evidence type="ECO:0000256" key="6">
    <source>
        <dbReference type="ARBA" id="ARBA00047615"/>
    </source>
</evidence>